<evidence type="ECO:0000313" key="7">
    <source>
        <dbReference type="EMBL" id="KXN71256.1"/>
    </source>
</evidence>
<evidence type="ECO:0000256" key="4">
    <source>
        <dbReference type="ARBA" id="ARBA00023136"/>
    </source>
</evidence>
<dbReference type="GO" id="GO:0015095">
    <property type="term" value="F:magnesium ion transmembrane transporter activity"/>
    <property type="evidence" value="ECO:0007669"/>
    <property type="project" value="InterPro"/>
</dbReference>
<keyword evidence="3 6" id="KW-1133">Transmembrane helix</keyword>
<dbReference type="InterPro" id="IPR037185">
    <property type="entry name" value="EmrE-like"/>
</dbReference>
<name>A0A137P8B7_CONC2</name>
<dbReference type="AlphaFoldDB" id="A0A137P8B7"/>
<feature type="transmembrane region" description="Helical" evidence="6">
    <location>
        <begin position="142"/>
        <end position="158"/>
    </location>
</feature>
<evidence type="ECO:0000256" key="3">
    <source>
        <dbReference type="ARBA" id="ARBA00022989"/>
    </source>
</evidence>
<keyword evidence="2 6" id="KW-0812">Transmembrane</keyword>
<dbReference type="Proteomes" id="UP000070444">
    <property type="component" value="Unassembled WGS sequence"/>
</dbReference>
<feature type="region of interest" description="Disordered" evidence="5">
    <location>
        <begin position="296"/>
        <end position="346"/>
    </location>
</feature>
<gene>
    <name evidence="7" type="ORF">CONCODRAFT_69988</name>
</gene>
<protein>
    <submittedName>
        <fullName evidence="7">DUF803-domain-containing protein</fullName>
    </submittedName>
</protein>
<feature type="transmembrane region" description="Helical" evidence="6">
    <location>
        <begin position="170"/>
        <end position="195"/>
    </location>
</feature>
<dbReference type="Pfam" id="PF05653">
    <property type="entry name" value="Mg_trans_NIPA"/>
    <property type="match status" value="1"/>
</dbReference>
<proteinExistence type="predicted"/>
<evidence type="ECO:0000313" key="8">
    <source>
        <dbReference type="Proteomes" id="UP000070444"/>
    </source>
</evidence>
<feature type="transmembrane region" description="Helical" evidence="6">
    <location>
        <begin position="207"/>
        <end position="226"/>
    </location>
</feature>
<sequence length="555" mass="60480">MGPIGGDSAFTQSDTAKYIGLGLAILSTVFIGSSFILKKKGLIESREWEQGKEDGHAYLKSWLWWSGMLLTNCSDLTPLGALSVVISAVLSSVILKERLNFHGKIGCAVCLFGSTIVALHAPTQNAPETMDKLIEYIRAPGFIVYFIFVLLSMFFLIWKVVPKYGNTHPIVYITICSLSGGISVVFLQTVGGAIAQTIGGNNQFTHWLLYVVVIFVAIALITQINYLNKALNLFITAEVTPLYYVEFTTSTIVSSSIIFQGYATDPIQIITVIFAFLCICGGVLVLQTSRMYESLRGDEENPNRSVTSFHSNRRVSNPISEKRANDPETGLEGYESSAHRHSMPVDATRPIGDISQTQIPHTIVTVPTPPSNLRNPSFTGSIPNTIHRIGSRYFPNLKDELKEPKVFDDDTLECSSVNYNPVPSVEPIRSEAMILPVFHSSTRNSYASSLGPSGLQNRASPVVVPLAGSNSGNPAAQTAPQLITTTSSNQISAMSSTPHPETPADAATSQQSFNITKISKWMPRFEKVFTRPNRSNSEPSPIQPNSQSVGNHGEA</sequence>
<evidence type="ECO:0000256" key="1">
    <source>
        <dbReference type="ARBA" id="ARBA00004141"/>
    </source>
</evidence>
<feature type="compositionally biased region" description="Polar residues" evidence="5">
    <location>
        <begin position="303"/>
        <end position="319"/>
    </location>
</feature>
<dbReference type="OrthoDB" id="6428174at2759"/>
<evidence type="ECO:0000256" key="5">
    <source>
        <dbReference type="SAM" id="MobiDB-lite"/>
    </source>
</evidence>
<comment type="subcellular location">
    <subcellularLocation>
        <location evidence="1">Membrane</location>
        <topology evidence="1">Multi-pass membrane protein</topology>
    </subcellularLocation>
</comment>
<accession>A0A137P8B7</accession>
<feature type="transmembrane region" description="Helical" evidence="6">
    <location>
        <begin position="267"/>
        <end position="286"/>
    </location>
</feature>
<dbReference type="PANTHER" id="PTHR12570:SF92">
    <property type="entry name" value="SPICHTHYIN, ISOFORM B"/>
    <property type="match status" value="1"/>
</dbReference>
<feature type="transmembrane region" description="Helical" evidence="6">
    <location>
        <begin position="101"/>
        <end position="121"/>
    </location>
</feature>
<feature type="region of interest" description="Disordered" evidence="5">
    <location>
        <begin position="527"/>
        <end position="555"/>
    </location>
</feature>
<feature type="region of interest" description="Disordered" evidence="5">
    <location>
        <begin position="488"/>
        <end position="511"/>
    </location>
</feature>
<dbReference type="OMA" id="PIRSEAM"/>
<evidence type="ECO:0000256" key="2">
    <source>
        <dbReference type="ARBA" id="ARBA00022692"/>
    </source>
</evidence>
<keyword evidence="8" id="KW-1185">Reference proteome</keyword>
<feature type="transmembrane region" description="Helical" evidence="6">
    <location>
        <begin position="18"/>
        <end position="37"/>
    </location>
</feature>
<organism evidence="7 8">
    <name type="scientific">Conidiobolus coronatus (strain ATCC 28846 / CBS 209.66 / NRRL 28638)</name>
    <name type="common">Delacroixia coronata</name>
    <dbReference type="NCBI Taxonomy" id="796925"/>
    <lineage>
        <taxon>Eukaryota</taxon>
        <taxon>Fungi</taxon>
        <taxon>Fungi incertae sedis</taxon>
        <taxon>Zoopagomycota</taxon>
        <taxon>Entomophthoromycotina</taxon>
        <taxon>Entomophthoromycetes</taxon>
        <taxon>Entomophthorales</taxon>
        <taxon>Ancylistaceae</taxon>
        <taxon>Conidiobolus</taxon>
    </lineage>
</organism>
<dbReference type="PANTHER" id="PTHR12570">
    <property type="match status" value="1"/>
</dbReference>
<dbReference type="SUPFAM" id="SSF103481">
    <property type="entry name" value="Multidrug resistance efflux transporter EmrE"/>
    <property type="match status" value="1"/>
</dbReference>
<dbReference type="InterPro" id="IPR008521">
    <property type="entry name" value="Mg_trans_NIPA"/>
</dbReference>
<keyword evidence="4 6" id="KW-0472">Membrane</keyword>
<feature type="compositionally biased region" description="Polar residues" evidence="5">
    <location>
        <begin position="488"/>
        <end position="499"/>
    </location>
</feature>
<evidence type="ECO:0000256" key="6">
    <source>
        <dbReference type="SAM" id="Phobius"/>
    </source>
</evidence>
<feature type="compositionally biased region" description="Polar residues" evidence="5">
    <location>
        <begin position="532"/>
        <end position="555"/>
    </location>
</feature>
<reference evidence="7 8" key="1">
    <citation type="journal article" date="2015" name="Genome Biol. Evol.">
        <title>Phylogenomic analyses indicate that early fungi evolved digesting cell walls of algal ancestors of land plants.</title>
        <authorList>
            <person name="Chang Y."/>
            <person name="Wang S."/>
            <person name="Sekimoto S."/>
            <person name="Aerts A.L."/>
            <person name="Choi C."/>
            <person name="Clum A."/>
            <person name="LaButti K.M."/>
            <person name="Lindquist E.A."/>
            <person name="Yee Ngan C."/>
            <person name="Ohm R.A."/>
            <person name="Salamov A.A."/>
            <person name="Grigoriev I.V."/>
            <person name="Spatafora J.W."/>
            <person name="Berbee M.L."/>
        </authorList>
    </citation>
    <scope>NUCLEOTIDE SEQUENCE [LARGE SCALE GENOMIC DNA]</scope>
    <source>
        <strain evidence="7 8">NRRL 28638</strain>
    </source>
</reference>
<dbReference type="GO" id="GO:0016020">
    <property type="term" value="C:membrane"/>
    <property type="evidence" value="ECO:0007669"/>
    <property type="project" value="UniProtKB-SubCell"/>
</dbReference>
<dbReference type="EMBL" id="KQ964479">
    <property type="protein sequence ID" value="KXN71256.1"/>
    <property type="molecule type" value="Genomic_DNA"/>
</dbReference>